<feature type="transmembrane region" description="Helical" evidence="1">
    <location>
        <begin position="12"/>
        <end position="39"/>
    </location>
</feature>
<accession>A0A4U1MP63</accession>
<evidence type="ECO:0000256" key="1">
    <source>
        <dbReference type="SAM" id="Phobius"/>
    </source>
</evidence>
<evidence type="ECO:0000313" key="3">
    <source>
        <dbReference type="Proteomes" id="UP000310541"/>
    </source>
</evidence>
<sequence length="80" mass="9006">MSNNQGMGMDGFGMMFGLFGILYFAIALFVVVLTIVFMFKAMGYMKRKNAADQEQNELLRQLVSSNTASRMTKNDDPTSY</sequence>
<evidence type="ECO:0008006" key="4">
    <source>
        <dbReference type="Google" id="ProtNLM"/>
    </source>
</evidence>
<name>A0A4U1MP63_9BACL</name>
<protein>
    <recommendedName>
        <fullName evidence="4">DUF4083 domain-containing protein</fullName>
    </recommendedName>
</protein>
<keyword evidence="1" id="KW-1133">Transmembrane helix</keyword>
<proteinExistence type="predicted"/>
<keyword evidence="1" id="KW-0472">Membrane</keyword>
<dbReference type="EMBL" id="SWFM01000001">
    <property type="protein sequence ID" value="TKD72576.1"/>
    <property type="molecule type" value="Genomic_DNA"/>
</dbReference>
<gene>
    <name evidence="2" type="ORF">FBF83_07310</name>
</gene>
<dbReference type="Proteomes" id="UP000310541">
    <property type="component" value="Unassembled WGS sequence"/>
</dbReference>
<dbReference type="OrthoDB" id="2943176at2"/>
<comment type="caution">
    <text evidence="2">The sequence shown here is derived from an EMBL/GenBank/DDBJ whole genome shotgun (WGS) entry which is preliminary data.</text>
</comment>
<reference evidence="2 3" key="1">
    <citation type="submission" date="2019-04" db="EMBL/GenBank/DDBJ databases">
        <title>Genome sequence of Bacillus hwajinpoensis strain Y2.</title>
        <authorList>
            <person name="Fair J.L."/>
            <person name="Maclea K.S."/>
        </authorList>
    </citation>
    <scope>NUCLEOTIDE SEQUENCE [LARGE SCALE GENOMIC DNA]</scope>
    <source>
        <strain evidence="2 3">Y2</strain>
    </source>
</reference>
<evidence type="ECO:0000313" key="2">
    <source>
        <dbReference type="EMBL" id="TKD72576.1"/>
    </source>
</evidence>
<organism evidence="2 3">
    <name type="scientific">Guptibacillus hwajinpoensis</name>
    <dbReference type="NCBI Taxonomy" id="208199"/>
    <lineage>
        <taxon>Bacteria</taxon>
        <taxon>Bacillati</taxon>
        <taxon>Bacillota</taxon>
        <taxon>Bacilli</taxon>
        <taxon>Bacillales</taxon>
        <taxon>Guptibacillaceae</taxon>
        <taxon>Guptibacillus</taxon>
    </lineage>
</organism>
<keyword evidence="1" id="KW-0812">Transmembrane</keyword>
<dbReference type="AlphaFoldDB" id="A0A4U1MP63"/>
<dbReference type="RefSeq" id="WP_136946426.1">
    <property type="nucleotide sequence ID" value="NZ_SWFM01000001.1"/>
</dbReference>